<dbReference type="Proteomes" id="UP000036403">
    <property type="component" value="Unassembled WGS sequence"/>
</dbReference>
<dbReference type="GO" id="GO:0006400">
    <property type="term" value="P:tRNA modification"/>
    <property type="evidence" value="ECO:0007669"/>
    <property type="project" value="TreeGrafter"/>
</dbReference>
<evidence type="ECO:0000256" key="8">
    <source>
        <dbReference type="ARBA" id="ARBA00022842"/>
    </source>
</evidence>
<evidence type="ECO:0000256" key="7">
    <source>
        <dbReference type="ARBA" id="ARBA00022840"/>
    </source>
</evidence>
<evidence type="ECO:0000256" key="2">
    <source>
        <dbReference type="ARBA" id="ARBA00005842"/>
    </source>
</evidence>
<protein>
    <recommendedName>
        <fullName evidence="3">tRNA dimethylallyltransferase</fullName>
        <ecNumber evidence="3">2.5.1.75</ecNumber>
    </recommendedName>
</protein>
<evidence type="ECO:0000256" key="9">
    <source>
        <dbReference type="ARBA" id="ARBA00049563"/>
    </source>
</evidence>
<dbReference type="AlphaFoldDB" id="A0A0J7KVN3"/>
<evidence type="ECO:0000256" key="10">
    <source>
        <dbReference type="RuleBase" id="RU003785"/>
    </source>
</evidence>
<dbReference type="PaxDb" id="67767-A0A0J7KVN3"/>
<dbReference type="InterPro" id="IPR039657">
    <property type="entry name" value="Dimethylallyltransferase"/>
</dbReference>
<dbReference type="InterPro" id="IPR027417">
    <property type="entry name" value="P-loop_NTPase"/>
</dbReference>
<keyword evidence="7 10" id="KW-0067">ATP-binding</keyword>
<name>A0A0J7KVN3_LASNI</name>
<sequence length="332" mass="37468">MMAEDKTSFPRQKALIVAGPTCSGKSALAMRLAEEINGVVINADAMQCYKDLRILTARPSEEDEKRVPHFLYGVLDGAERGSVGWWLPQAMKMLSYCAQENLVPIFCGGTGMYINALIHGIADIPPVSDQAREAAEILWEKEGGEKCLENLKEQDPQTAAKLKPQDQQRICRALSVLMGTEKPLSYWQSRPQKAGGNCDFHFFHFAPEREFLRSRLERRFEKMLAAGAWEEVERFLERGLSSSLPLMRAHGVPELKRYQEGEISLEEAASLAISAMRSYAKRQDTWFRHHALGREEDGIVFKNPISFDPQEDEIDLEKASSLALGFLKERGF</sequence>
<dbReference type="Gene3D" id="1.10.20.140">
    <property type="match status" value="1"/>
</dbReference>
<comment type="cofactor">
    <cofactor evidence="1">
        <name>Mg(2+)</name>
        <dbReference type="ChEBI" id="CHEBI:18420"/>
    </cofactor>
</comment>
<evidence type="ECO:0000256" key="4">
    <source>
        <dbReference type="ARBA" id="ARBA00022679"/>
    </source>
</evidence>
<dbReference type="PANTHER" id="PTHR11088">
    <property type="entry name" value="TRNA DIMETHYLALLYLTRANSFERASE"/>
    <property type="match status" value="1"/>
</dbReference>
<organism evidence="11 12">
    <name type="scientific">Lasius niger</name>
    <name type="common">Black garden ant</name>
    <dbReference type="NCBI Taxonomy" id="67767"/>
    <lineage>
        <taxon>Eukaryota</taxon>
        <taxon>Metazoa</taxon>
        <taxon>Ecdysozoa</taxon>
        <taxon>Arthropoda</taxon>
        <taxon>Hexapoda</taxon>
        <taxon>Insecta</taxon>
        <taxon>Pterygota</taxon>
        <taxon>Neoptera</taxon>
        <taxon>Endopterygota</taxon>
        <taxon>Hymenoptera</taxon>
        <taxon>Apocrita</taxon>
        <taxon>Aculeata</taxon>
        <taxon>Formicoidea</taxon>
        <taxon>Formicidae</taxon>
        <taxon>Formicinae</taxon>
        <taxon>Lasius</taxon>
        <taxon>Lasius</taxon>
    </lineage>
</organism>
<dbReference type="PANTHER" id="PTHR11088:SF60">
    <property type="entry name" value="TRNA DIMETHYLALLYLTRANSFERASE"/>
    <property type="match status" value="1"/>
</dbReference>
<dbReference type="GO" id="GO:0005524">
    <property type="term" value="F:ATP binding"/>
    <property type="evidence" value="ECO:0007669"/>
    <property type="project" value="UniProtKB-KW"/>
</dbReference>
<dbReference type="EC" id="2.5.1.75" evidence="3"/>
<evidence type="ECO:0000256" key="1">
    <source>
        <dbReference type="ARBA" id="ARBA00001946"/>
    </source>
</evidence>
<evidence type="ECO:0000256" key="6">
    <source>
        <dbReference type="ARBA" id="ARBA00022741"/>
    </source>
</evidence>
<dbReference type="Gene3D" id="3.40.50.300">
    <property type="entry name" value="P-loop containing nucleotide triphosphate hydrolases"/>
    <property type="match status" value="1"/>
</dbReference>
<keyword evidence="6 10" id="KW-0547">Nucleotide-binding</keyword>
<keyword evidence="8" id="KW-0460">Magnesium</keyword>
<proteinExistence type="inferred from homology"/>
<reference evidence="11 12" key="1">
    <citation type="submission" date="2015-04" db="EMBL/GenBank/DDBJ databases">
        <title>Lasius niger genome sequencing.</title>
        <authorList>
            <person name="Konorov E.A."/>
            <person name="Nikitin M.A."/>
            <person name="Kirill M.V."/>
            <person name="Chang P."/>
        </authorList>
    </citation>
    <scope>NUCLEOTIDE SEQUENCE [LARGE SCALE GENOMIC DNA]</scope>
    <source>
        <tissue evidence="11">Whole</tissue>
    </source>
</reference>
<dbReference type="InterPro" id="IPR018022">
    <property type="entry name" value="IPT"/>
</dbReference>
<comment type="catalytic activity">
    <reaction evidence="9">
        <text>adenosine(37) in tRNA + dimethylallyl diphosphate = N(6)-dimethylallyladenosine(37) in tRNA + diphosphate</text>
        <dbReference type="Rhea" id="RHEA:26482"/>
        <dbReference type="Rhea" id="RHEA-COMP:10162"/>
        <dbReference type="Rhea" id="RHEA-COMP:10375"/>
        <dbReference type="ChEBI" id="CHEBI:33019"/>
        <dbReference type="ChEBI" id="CHEBI:57623"/>
        <dbReference type="ChEBI" id="CHEBI:74411"/>
        <dbReference type="ChEBI" id="CHEBI:74415"/>
        <dbReference type="EC" id="2.5.1.75"/>
    </reaction>
</comment>
<dbReference type="STRING" id="67767.A0A0J7KVN3"/>
<dbReference type="HAMAP" id="MF_00185">
    <property type="entry name" value="IPP_trans"/>
    <property type="match status" value="1"/>
</dbReference>
<dbReference type="Pfam" id="PF01715">
    <property type="entry name" value="IPPT"/>
    <property type="match status" value="1"/>
</dbReference>
<accession>A0A0J7KVN3</accession>
<keyword evidence="5" id="KW-0819">tRNA processing</keyword>
<dbReference type="GO" id="GO:0052381">
    <property type="term" value="F:tRNA dimethylallyltransferase activity"/>
    <property type="evidence" value="ECO:0007669"/>
    <property type="project" value="UniProtKB-EC"/>
</dbReference>
<evidence type="ECO:0000256" key="5">
    <source>
        <dbReference type="ARBA" id="ARBA00022694"/>
    </source>
</evidence>
<dbReference type="EMBL" id="LBMM01002637">
    <property type="protein sequence ID" value="KMQ94552.1"/>
    <property type="molecule type" value="Genomic_DNA"/>
</dbReference>
<keyword evidence="12" id="KW-1185">Reference proteome</keyword>
<keyword evidence="4 10" id="KW-0808">Transferase</keyword>
<comment type="caution">
    <text evidence="11">The sequence shown here is derived from an EMBL/GenBank/DDBJ whole genome shotgun (WGS) entry which is preliminary data.</text>
</comment>
<dbReference type="OrthoDB" id="775260at2759"/>
<comment type="similarity">
    <text evidence="2 10">Belongs to the IPP transferase family.</text>
</comment>
<gene>
    <name evidence="11" type="ORF">RF55_5296</name>
</gene>
<evidence type="ECO:0000256" key="3">
    <source>
        <dbReference type="ARBA" id="ARBA00012665"/>
    </source>
</evidence>
<evidence type="ECO:0000313" key="11">
    <source>
        <dbReference type="EMBL" id="KMQ94552.1"/>
    </source>
</evidence>
<dbReference type="SUPFAM" id="SSF52540">
    <property type="entry name" value="P-loop containing nucleoside triphosphate hydrolases"/>
    <property type="match status" value="2"/>
</dbReference>
<evidence type="ECO:0000313" key="12">
    <source>
        <dbReference type="Proteomes" id="UP000036403"/>
    </source>
</evidence>
<dbReference type="NCBIfam" id="TIGR00174">
    <property type="entry name" value="miaA"/>
    <property type="match status" value="1"/>
</dbReference>